<dbReference type="InterPro" id="IPR029043">
    <property type="entry name" value="GcvT/YgfZ_C"/>
</dbReference>
<proteinExistence type="inferred from homology"/>
<dbReference type="EMBL" id="FOUY01000002">
    <property type="protein sequence ID" value="SFM71285.1"/>
    <property type="molecule type" value="Genomic_DNA"/>
</dbReference>
<dbReference type="InterPro" id="IPR028896">
    <property type="entry name" value="GcvT/YgfZ/DmdA"/>
</dbReference>
<dbReference type="InterPro" id="IPR006076">
    <property type="entry name" value="FAD-dep_OxRdtase"/>
</dbReference>
<dbReference type="InterPro" id="IPR036188">
    <property type="entry name" value="FAD/NAD-bd_sf"/>
</dbReference>
<evidence type="ECO:0000313" key="6">
    <source>
        <dbReference type="EMBL" id="SFM71285.1"/>
    </source>
</evidence>
<feature type="region of interest" description="Disordered" evidence="2">
    <location>
        <begin position="794"/>
        <end position="827"/>
    </location>
</feature>
<organism evidence="6 7">
    <name type="scientific">Pseudonocardia ammonioxydans</name>
    <dbReference type="NCBI Taxonomy" id="260086"/>
    <lineage>
        <taxon>Bacteria</taxon>
        <taxon>Bacillati</taxon>
        <taxon>Actinomycetota</taxon>
        <taxon>Actinomycetes</taxon>
        <taxon>Pseudonocardiales</taxon>
        <taxon>Pseudonocardiaceae</taxon>
        <taxon>Pseudonocardia</taxon>
    </lineage>
</organism>
<comment type="similarity">
    <text evidence="1">Belongs to the GcvT family.</text>
</comment>
<feature type="compositionally biased region" description="Low complexity" evidence="2">
    <location>
        <begin position="801"/>
        <end position="819"/>
    </location>
</feature>
<dbReference type="PROSITE" id="PS51257">
    <property type="entry name" value="PROKAR_LIPOPROTEIN"/>
    <property type="match status" value="1"/>
</dbReference>
<dbReference type="GO" id="GO:0008168">
    <property type="term" value="F:methyltransferase activity"/>
    <property type="evidence" value="ECO:0007669"/>
    <property type="project" value="UniProtKB-KW"/>
</dbReference>
<evidence type="ECO:0000259" key="3">
    <source>
        <dbReference type="Pfam" id="PF01266"/>
    </source>
</evidence>
<keyword evidence="7" id="KW-1185">Reference proteome</keyword>
<keyword evidence="6" id="KW-0808">Transferase</keyword>
<dbReference type="SUPFAM" id="SSF103025">
    <property type="entry name" value="Folate-binding domain"/>
    <property type="match status" value="1"/>
</dbReference>
<dbReference type="InterPro" id="IPR013977">
    <property type="entry name" value="GcvT_C"/>
</dbReference>
<dbReference type="GO" id="GO:0032259">
    <property type="term" value="P:methylation"/>
    <property type="evidence" value="ECO:0007669"/>
    <property type="project" value="UniProtKB-KW"/>
</dbReference>
<evidence type="ECO:0000259" key="4">
    <source>
        <dbReference type="Pfam" id="PF01571"/>
    </source>
</evidence>
<dbReference type="Gene3D" id="2.40.30.110">
    <property type="entry name" value="Aminomethyltransferase beta-barrel domains"/>
    <property type="match status" value="1"/>
</dbReference>
<evidence type="ECO:0000259" key="5">
    <source>
        <dbReference type="Pfam" id="PF08669"/>
    </source>
</evidence>
<evidence type="ECO:0000256" key="2">
    <source>
        <dbReference type="SAM" id="MobiDB-lite"/>
    </source>
</evidence>
<dbReference type="Pfam" id="PF01571">
    <property type="entry name" value="GCV_T"/>
    <property type="match status" value="1"/>
</dbReference>
<dbReference type="RefSeq" id="WP_093336820.1">
    <property type="nucleotide sequence ID" value="NZ_FOUY01000002.1"/>
</dbReference>
<keyword evidence="6" id="KW-0489">Methyltransferase</keyword>
<reference evidence="6 7" key="1">
    <citation type="submission" date="2016-10" db="EMBL/GenBank/DDBJ databases">
        <authorList>
            <person name="de Groot N.N."/>
        </authorList>
    </citation>
    <scope>NUCLEOTIDE SEQUENCE [LARGE SCALE GENOMIC DNA]</scope>
    <source>
        <strain evidence="6 7">CGMCC 4.1877</strain>
    </source>
</reference>
<dbReference type="Pfam" id="PF08669">
    <property type="entry name" value="GCV_T_C"/>
    <property type="match status" value="1"/>
</dbReference>
<gene>
    <name evidence="6" type="ORF">SAMN05216207_100284</name>
</gene>
<evidence type="ECO:0000313" key="7">
    <source>
        <dbReference type="Proteomes" id="UP000199614"/>
    </source>
</evidence>
<dbReference type="Pfam" id="PF01266">
    <property type="entry name" value="DAO"/>
    <property type="match status" value="1"/>
</dbReference>
<feature type="domain" description="GCVT N-terminal" evidence="4">
    <location>
        <begin position="400"/>
        <end position="673"/>
    </location>
</feature>
<dbReference type="InterPro" id="IPR027266">
    <property type="entry name" value="TrmE/GcvT-like"/>
</dbReference>
<dbReference type="PANTHER" id="PTHR43757:SF2">
    <property type="entry name" value="AMINOMETHYLTRANSFERASE, MITOCHONDRIAL"/>
    <property type="match status" value="1"/>
</dbReference>
<dbReference type="Gene3D" id="3.30.9.10">
    <property type="entry name" value="D-Amino Acid Oxidase, subunit A, domain 2"/>
    <property type="match status" value="1"/>
</dbReference>
<evidence type="ECO:0000256" key="1">
    <source>
        <dbReference type="ARBA" id="ARBA00008609"/>
    </source>
</evidence>
<protein>
    <submittedName>
        <fullName evidence="6">Glycine cleavage system T protein (Aminomethyltransferase)</fullName>
    </submittedName>
</protein>
<dbReference type="SUPFAM" id="SSF101790">
    <property type="entry name" value="Aminomethyltransferase beta-barrel domain"/>
    <property type="match status" value="1"/>
</dbReference>
<name>A0A1I4T3S3_PSUAM</name>
<dbReference type="Proteomes" id="UP000199614">
    <property type="component" value="Unassembled WGS sequence"/>
</dbReference>
<dbReference type="Gene3D" id="3.30.1360.120">
    <property type="entry name" value="Probable tRNA modification gtpase trme, domain 1"/>
    <property type="match status" value="1"/>
</dbReference>
<sequence length="827" mass="84911">MATSPRIVIIGAGGVGCALADELTRRGHTHVTVLAEGALFAAAPAPEPVLQVSHDPATTRLATATVRVHTRLAAAGVRCLRRVGSLEVATTPARLDDLHRRHGRAAEAGIGSRVLDPGECAAVHPLLDRERILGGLHVPGDGTAAAVTVAGLQARAAIERGATFLDHRPVVAIEQRNGRVTGVRCAGTGEWFPADLVVGCAGLRGPAIGELAGVDLALSPTTRRYRWSAPLRALAMIHALESVSGAGDPSLPVLRQRAAGLYVHADGHRLGVGSGAHPAGTDPSWAAAAELLPVLDGATVADDAESATVTTPDGLPLLGEHPGLGGFWVAEAVRDAHAAGTAEAVAEWIVTGRPASGGTPVDLSGLQVDRFDPASRVLTGRASVTAGRPDRPIRTAPLVSRQAELRAVFAAGRADGRPLWFGANASLPEVCEILPRRGPAAADRSPVAGAEALVTRRAAGMFDLSPLRRVEVAGPRAVEFLQRLVTADVDRPVGRVVHALLLDSAGGVLTDLTVSRLGAQRFLVVLPGPAGVAHLCRYTRDGVAVTDVSDDTACLGVWGPLTAEVLTGLIPDGMHDLGPFRAAGFTVGPVPVTGLRVSAVGEYGWELVCAAADAERLWDTVHAAGARHGLVAAGRDAFESLCREKGRRIVGTDLSPEHGPDAAGLSALVAMDKGPFVGRAAVHAAREAELPAAVLATLVLDHTGAVLGGGEPVRDLPAARRFTREPVPLAELEPGPPEPIGRITDAGIGYTCGVEIARARLPVERAVAGTRVAVEVGGRRLTARVVEGALHDPAGTRMRTPARVHGPAAPPAVAAGAPVESGDAGAA</sequence>
<feature type="domain" description="FAD dependent oxidoreductase" evidence="3">
    <location>
        <begin position="6"/>
        <end position="346"/>
    </location>
</feature>
<dbReference type="Gene3D" id="3.50.50.60">
    <property type="entry name" value="FAD/NAD(P)-binding domain"/>
    <property type="match status" value="1"/>
</dbReference>
<dbReference type="AlphaFoldDB" id="A0A1I4T3S3"/>
<feature type="domain" description="Aminomethyltransferase C-terminal" evidence="5">
    <location>
        <begin position="695"/>
        <end position="790"/>
    </location>
</feature>
<dbReference type="PANTHER" id="PTHR43757">
    <property type="entry name" value="AMINOMETHYLTRANSFERASE"/>
    <property type="match status" value="1"/>
</dbReference>
<accession>A0A1I4T3S3</accession>
<dbReference type="SUPFAM" id="SSF51905">
    <property type="entry name" value="FAD/NAD(P)-binding domain"/>
    <property type="match status" value="1"/>
</dbReference>
<dbReference type="OrthoDB" id="2055370at2"/>
<dbReference type="STRING" id="260086.SAMN05216207_100284"/>
<dbReference type="Gene3D" id="3.30.70.1400">
    <property type="entry name" value="Aminomethyltransferase beta-barrel domains"/>
    <property type="match status" value="1"/>
</dbReference>
<dbReference type="InterPro" id="IPR006222">
    <property type="entry name" value="GCVT_N"/>
</dbReference>